<gene>
    <name evidence="2" type="ORF">LSAA_10044</name>
</gene>
<protein>
    <submittedName>
        <fullName evidence="2">(salmon louse) hypothetical protein</fullName>
    </submittedName>
</protein>
<dbReference type="Proteomes" id="UP000675881">
    <property type="component" value="Chromosome 5"/>
</dbReference>
<dbReference type="EMBL" id="HG994584">
    <property type="protein sequence ID" value="CAF2954515.1"/>
    <property type="molecule type" value="Genomic_DNA"/>
</dbReference>
<dbReference type="AlphaFoldDB" id="A0A7R8H982"/>
<sequence>MKGHRAFDYRSSEGVIAVKWLDKKCVNFLSIAYGIEPLSTVKVKALVPIGSRPTASSQPTKLVSKVGRPLTSSPSYVSTKKRSAPRPSNHQPDEQHDYCGHLPLHCDKWGLCNLCPKGVSPDGNLKNAWFLLCLNASQQFFVLYHQKLSGSCRQK</sequence>
<organism evidence="2 3">
    <name type="scientific">Lepeophtheirus salmonis</name>
    <name type="common">Salmon louse</name>
    <name type="synonym">Caligus salmonis</name>
    <dbReference type="NCBI Taxonomy" id="72036"/>
    <lineage>
        <taxon>Eukaryota</taxon>
        <taxon>Metazoa</taxon>
        <taxon>Ecdysozoa</taxon>
        <taxon>Arthropoda</taxon>
        <taxon>Crustacea</taxon>
        <taxon>Multicrustacea</taxon>
        <taxon>Hexanauplia</taxon>
        <taxon>Copepoda</taxon>
        <taxon>Siphonostomatoida</taxon>
        <taxon>Caligidae</taxon>
        <taxon>Lepeophtheirus</taxon>
    </lineage>
</organism>
<name>A0A7R8H982_LEPSM</name>
<proteinExistence type="predicted"/>
<feature type="region of interest" description="Disordered" evidence="1">
    <location>
        <begin position="51"/>
        <end position="94"/>
    </location>
</feature>
<reference evidence="2" key="1">
    <citation type="submission" date="2021-02" db="EMBL/GenBank/DDBJ databases">
        <authorList>
            <person name="Bekaert M."/>
        </authorList>
    </citation>
    <scope>NUCLEOTIDE SEQUENCE</scope>
    <source>
        <strain evidence="2">IoA-00</strain>
    </source>
</reference>
<evidence type="ECO:0000256" key="1">
    <source>
        <dbReference type="SAM" id="MobiDB-lite"/>
    </source>
</evidence>
<keyword evidence="3" id="KW-1185">Reference proteome</keyword>
<evidence type="ECO:0000313" key="3">
    <source>
        <dbReference type="Proteomes" id="UP000675881"/>
    </source>
</evidence>
<accession>A0A7R8H982</accession>
<evidence type="ECO:0000313" key="2">
    <source>
        <dbReference type="EMBL" id="CAF2954515.1"/>
    </source>
</evidence>